<comment type="function">
    <text evidence="6">Involved in nucleolar processing of pre-18S ribosomal RNA. Has a role in the nuclear export of 40S pre-ribosomal subunit to the cytoplasm.</text>
</comment>
<dbReference type="EMBL" id="LN890988">
    <property type="protein sequence ID" value="CUS12600.1"/>
    <property type="molecule type" value="Genomic_DNA"/>
</dbReference>
<keyword evidence="9" id="KW-1185">Reference proteome</keyword>
<keyword evidence="5" id="KW-0539">Nucleus</keyword>
<comment type="similarity">
    <text evidence="2">Belongs to the NOP14 family.</text>
</comment>
<dbReference type="GO" id="GO:0032040">
    <property type="term" value="C:small-subunit processome"/>
    <property type="evidence" value="ECO:0007669"/>
    <property type="project" value="InterPro"/>
</dbReference>
<dbReference type="Proteomes" id="UP001412239">
    <property type="component" value="Unassembled WGS sequence"/>
</dbReference>
<evidence type="ECO:0000313" key="9">
    <source>
        <dbReference type="Proteomes" id="UP001412239"/>
    </source>
</evidence>
<feature type="region of interest" description="Disordered" evidence="7">
    <location>
        <begin position="250"/>
        <end position="294"/>
    </location>
</feature>
<evidence type="ECO:0008006" key="10">
    <source>
        <dbReference type="Google" id="ProtNLM"/>
    </source>
</evidence>
<reference evidence="8" key="1">
    <citation type="submission" date="2015-10" db="EMBL/GenBank/DDBJ databases">
        <authorList>
            <person name="Regsiter A."/>
            <person name="william w."/>
        </authorList>
    </citation>
    <scope>NUCLEOTIDE SEQUENCE</scope>
    <source>
        <strain evidence="8">Montdore</strain>
    </source>
</reference>
<protein>
    <recommendedName>
        <fullName evidence="10">Nucleolar complex protein 14</fullName>
    </recommendedName>
</protein>
<proteinExistence type="inferred from homology"/>
<dbReference type="PANTHER" id="PTHR23183">
    <property type="entry name" value="NOP14"/>
    <property type="match status" value="1"/>
</dbReference>
<organism evidence="8 9">
    <name type="scientific">Tuber aestivum</name>
    <name type="common">summer truffle</name>
    <dbReference type="NCBI Taxonomy" id="59557"/>
    <lineage>
        <taxon>Eukaryota</taxon>
        <taxon>Fungi</taxon>
        <taxon>Dikarya</taxon>
        <taxon>Ascomycota</taxon>
        <taxon>Pezizomycotina</taxon>
        <taxon>Pezizomycetes</taxon>
        <taxon>Pezizales</taxon>
        <taxon>Tuberaceae</taxon>
        <taxon>Tuber</taxon>
    </lineage>
</organism>
<feature type="region of interest" description="Disordered" evidence="7">
    <location>
        <begin position="412"/>
        <end position="439"/>
    </location>
</feature>
<evidence type="ECO:0000256" key="4">
    <source>
        <dbReference type="ARBA" id="ARBA00022552"/>
    </source>
</evidence>
<dbReference type="GO" id="GO:0030692">
    <property type="term" value="C:Noc4p-Nop14p complex"/>
    <property type="evidence" value="ECO:0007669"/>
    <property type="project" value="TreeGrafter"/>
</dbReference>
<feature type="region of interest" description="Disordered" evidence="7">
    <location>
        <begin position="889"/>
        <end position="908"/>
    </location>
</feature>
<evidence type="ECO:0000256" key="3">
    <source>
        <dbReference type="ARBA" id="ARBA00022517"/>
    </source>
</evidence>
<evidence type="ECO:0000256" key="5">
    <source>
        <dbReference type="ARBA" id="ARBA00023242"/>
    </source>
</evidence>
<feature type="compositionally biased region" description="Basic and acidic residues" evidence="7">
    <location>
        <begin position="269"/>
        <end position="294"/>
    </location>
</feature>
<feature type="region of interest" description="Disordered" evidence="7">
    <location>
        <begin position="308"/>
        <end position="368"/>
    </location>
</feature>
<name>A0A292Q1M6_9PEZI</name>
<accession>A0A292Q1M6</accession>
<dbReference type="InterPro" id="IPR007276">
    <property type="entry name" value="Nop14"/>
</dbReference>
<dbReference type="AlphaFoldDB" id="A0A292Q1M6"/>
<evidence type="ECO:0000256" key="7">
    <source>
        <dbReference type="SAM" id="MobiDB-lite"/>
    </source>
</evidence>
<dbReference type="Pfam" id="PF04147">
    <property type="entry name" value="Nop14"/>
    <property type="match status" value="1"/>
</dbReference>
<dbReference type="GO" id="GO:0030490">
    <property type="term" value="P:maturation of SSU-rRNA"/>
    <property type="evidence" value="ECO:0007669"/>
    <property type="project" value="TreeGrafter"/>
</dbReference>
<feature type="compositionally biased region" description="Basic and acidic residues" evidence="7">
    <location>
        <begin position="308"/>
        <end position="356"/>
    </location>
</feature>
<dbReference type="PANTHER" id="PTHR23183:SF0">
    <property type="entry name" value="NUCLEOLAR PROTEIN 14"/>
    <property type="match status" value="1"/>
</dbReference>
<feature type="compositionally biased region" description="Acidic residues" evidence="7">
    <location>
        <begin position="167"/>
        <end position="180"/>
    </location>
</feature>
<evidence type="ECO:0000256" key="1">
    <source>
        <dbReference type="ARBA" id="ARBA00004604"/>
    </source>
</evidence>
<feature type="region of interest" description="Disordered" evidence="7">
    <location>
        <begin position="1"/>
        <end position="45"/>
    </location>
</feature>
<feature type="region of interest" description="Disordered" evidence="7">
    <location>
        <begin position="162"/>
        <end position="236"/>
    </location>
</feature>
<evidence type="ECO:0000256" key="6">
    <source>
        <dbReference type="ARBA" id="ARBA00024695"/>
    </source>
</evidence>
<evidence type="ECO:0000256" key="2">
    <source>
        <dbReference type="ARBA" id="ARBA00007466"/>
    </source>
</evidence>
<feature type="compositionally biased region" description="Basic and acidic residues" evidence="7">
    <location>
        <begin position="199"/>
        <end position="236"/>
    </location>
</feature>
<gene>
    <name evidence="8" type="ORF">GSTUAT00003337001</name>
</gene>
<evidence type="ECO:0000313" key="8">
    <source>
        <dbReference type="EMBL" id="CUS12600.1"/>
    </source>
</evidence>
<sequence length="908" mass="102609">MPESQLKRLKASLRTAGITGQQKSKKAAKKQRQSTTIHNSRLDRNATLQTIREEFNPFEIKTTREKHAVIGRGKAKGAQGRPGLSKQIGEENRKRTLLVEMQRRNKAGGILDRRFGENDPTMTPEEKMLERFTKEKQKRVRGGDIFNLDDDEDGLTHFGQSLGGLTDDFDDQNDLMLSDDEPTRKRPLDTEGSEGEDASPERKKSKAEVMKEVIAKSKLHKYERQKAKEDDDEERKKLDAQMNDIWALLGAKKSATTGPATGANNEPVPGRDDVKARSETDSRTNPERLARMEGREYDYDVVVREMAFDKRSKPSERAKTEEEKLQEESERLRKLEEARQKRMRGEEVSGDEREASGGDDEVGFGDAAEYGFGAGIPMAPVGGNFNPDELVDGDYEVSEDGYISVDENGEVNATGAEHSDDYSSEYSGVGGSDDELEEDEDDDFLEVLENKPGKAGIKPNVLDLSKVDNKGDGLAFTFPCPQTHEEFLGIVGDIPIDDLPTVVQRIRVLYHPKLDAENKHKLARFSEILLQHILLVANKTPSAPPFKPLETLIRHLHALAKSYPDTVSIAFREHLKTMHEQRSTEDLKAGDLILFTAISTIFPTSDHFHQVVTPAMIVICQWLGQAFPKSLSRLGMGTYLVTMCIQYQRLSKRYVPEATHFVLRALSLLAPVRQEKLPGTFPHEESEVSLRIQKPPQKEIVEVRKMNFADIFTAEEKSGAGRRDIQLSLLSTLASLLESMAGLWVGKTAFTMIFEPALEIIEHLLHKINKPAIGSAHREKLLATKAGLENHLFHARKSLRPLTLHYHRPLPIKTYIPKFEETYSLDKRSYDPDADRVALSKLKAEHKREKKGALRELRKDSRFIAREKLKEDKKTSKEYHEKMRRLTAMIQTEEGAAGNEYKRAKRSK</sequence>
<comment type="subcellular location">
    <subcellularLocation>
        <location evidence="1">Nucleus</location>
        <location evidence="1">Nucleolus</location>
    </subcellularLocation>
</comment>
<feature type="compositionally biased region" description="Polar residues" evidence="7">
    <location>
        <begin position="254"/>
        <end position="264"/>
    </location>
</feature>
<feature type="compositionally biased region" description="Basic residues" evidence="7">
    <location>
        <begin position="23"/>
        <end position="32"/>
    </location>
</feature>
<keyword evidence="4" id="KW-0698">rRNA processing</keyword>
<keyword evidence="3" id="KW-0690">Ribosome biogenesis</keyword>